<evidence type="ECO:0000256" key="1">
    <source>
        <dbReference type="ARBA" id="ARBA00008773"/>
    </source>
</evidence>
<evidence type="ECO:0008006" key="8">
    <source>
        <dbReference type="Google" id="ProtNLM"/>
    </source>
</evidence>
<name>A0A9Q1QLA7_9CARY</name>
<keyword evidence="3" id="KW-0326">Glycosidase</keyword>
<dbReference type="GO" id="GO:0004553">
    <property type="term" value="F:hydrolase activity, hydrolyzing O-glycosyl compounds"/>
    <property type="evidence" value="ECO:0007669"/>
    <property type="project" value="InterPro"/>
</dbReference>
<gene>
    <name evidence="6" type="ORF">Cgig2_016188</name>
</gene>
<dbReference type="PANTHER" id="PTHR32227">
    <property type="entry name" value="GLUCAN ENDO-1,3-BETA-GLUCOSIDASE BG1-RELATED-RELATED"/>
    <property type="match status" value="1"/>
</dbReference>
<dbReference type="AlphaFoldDB" id="A0A9Q1QLA7"/>
<dbReference type="OrthoDB" id="941679at2759"/>
<dbReference type="InterPro" id="IPR017853">
    <property type="entry name" value="GH"/>
</dbReference>
<evidence type="ECO:0000256" key="2">
    <source>
        <dbReference type="ARBA" id="ARBA00022801"/>
    </source>
</evidence>
<proteinExistence type="inferred from homology"/>
<protein>
    <recommendedName>
        <fullName evidence="8">Glucan endo-1,3-beta-D-glucosidase</fullName>
    </recommendedName>
</protein>
<dbReference type="Pfam" id="PF00332">
    <property type="entry name" value="Glyco_hydro_17"/>
    <property type="match status" value="3"/>
</dbReference>
<sequence length="759" mass="81670">MAAASTTLLFLAFLLPAFHPIEAQIGVCYGRFGGDNLPPVQDVVNLYKSNGIGSMRIYDLDEEVLRAVQGSGIKLIIAVPNDRILAIGHNPWEATQFVQRYVVPYASSIKYIAVGNEVSMDSPQAPLVGPAMQNVLNALNSANLGGQIKVTTAISTSLVVNAYPPSNGVFSNLGFMGPVTNFLLSNGSPLLLNVYTYFAYADPGNTGNIRLDYALLSSPYPAFTDPNNGLQYYNLFDALIDATYAALSKVTMTVSTNVSTPNRSTPRVVASETGWPSKGGFPLRSLGADGGATLDNAGTYYRNVIKHVRQGTPLRPGPLETYLFEMFDENKKPGDVVERNFGLFYPNKQPKYQLNFRSSSVEDMAEKISLAAAAAMVVVAFLLSILRPTEAQIGVCYGKYAGDNLPSAQEVVNLYKSNGIGSMRIYDLDEGILQAVQGSGIKLIIQVPNDNIQSIGSDPSAATQFVQRYVVPYASSIKYIAVGNEVPLNSPQAPLVGPAMQNVLNALNSANLGGQIKVTTAIGTSLVINAYPPSNGVFSNLGFMGPVANFLASNGSPLLLNVYTYFAYADPGNTGTISLDYALFTSSNPAFTDPNNGLQYYNLFDALVDATYAALNKATTAQSNSDTKIVQSETGWPSGGFPPRSAHLLSDTKIVHSETGWPSGGFPPRSAHYTGWPPGGFPPRSAYYTNAGGGETIDNARTYYSNVISHAKQGTPLKPGPMEIYLFEMFDEDNKPGDVEKHFGLFYPNQQSKYQLNFN</sequence>
<comment type="similarity">
    <text evidence="1 4">Belongs to the glycosyl hydrolase 17 family.</text>
</comment>
<dbReference type="SUPFAM" id="SSF51445">
    <property type="entry name" value="(Trans)glycosidases"/>
    <property type="match status" value="3"/>
</dbReference>
<comment type="caution">
    <text evidence="6">The sequence shown here is derived from an EMBL/GenBank/DDBJ whole genome shotgun (WGS) entry which is preliminary data.</text>
</comment>
<accession>A0A9Q1QLA7</accession>
<feature type="signal peptide" evidence="5">
    <location>
        <begin position="1"/>
        <end position="23"/>
    </location>
</feature>
<evidence type="ECO:0000313" key="7">
    <source>
        <dbReference type="Proteomes" id="UP001153076"/>
    </source>
</evidence>
<evidence type="ECO:0000256" key="4">
    <source>
        <dbReference type="RuleBase" id="RU004335"/>
    </source>
</evidence>
<keyword evidence="2" id="KW-0378">Hydrolase</keyword>
<dbReference type="Proteomes" id="UP001153076">
    <property type="component" value="Unassembled WGS sequence"/>
</dbReference>
<organism evidence="6 7">
    <name type="scientific">Carnegiea gigantea</name>
    <dbReference type="NCBI Taxonomy" id="171969"/>
    <lineage>
        <taxon>Eukaryota</taxon>
        <taxon>Viridiplantae</taxon>
        <taxon>Streptophyta</taxon>
        <taxon>Embryophyta</taxon>
        <taxon>Tracheophyta</taxon>
        <taxon>Spermatophyta</taxon>
        <taxon>Magnoliopsida</taxon>
        <taxon>eudicotyledons</taxon>
        <taxon>Gunneridae</taxon>
        <taxon>Pentapetalae</taxon>
        <taxon>Caryophyllales</taxon>
        <taxon>Cactineae</taxon>
        <taxon>Cactaceae</taxon>
        <taxon>Cactoideae</taxon>
        <taxon>Echinocereeae</taxon>
        <taxon>Carnegiea</taxon>
    </lineage>
</organism>
<evidence type="ECO:0000256" key="3">
    <source>
        <dbReference type="ARBA" id="ARBA00023295"/>
    </source>
</evidence>
<dbReference type="InterPro" id="IPR000490">
    <property type="entry name" value="Glyco_hydro_17"/>
</dbReference>
<reference evidence="6" key="1">
    <citation type="submission" date="2022-04" db="EMBL/GenBank/DDBJ databases">
        <title>Carnegiea gigantea Genome sequencing and assembly v2.</title>
        <authorList>
            <person name="Copetti D."/>
            <person name="Sanderson M.J."/>
            <person name="Burquez A."/>
            <person name="Wojciechowski M.F."/>
        </authorList>
    </citation>
    <scope>NUCLEOTIDE SEQUENCE</scope>
    <source>
        <strain evidence="6">SGP5-SGP5p</strain>
        <tissue evidence="6">Aerial part</tissue>
    </source>
</reference>
<dbReference type="Gene3D" id="3.20.20.80">
    <property type="entry name" value="Glycosidases"/>
    <property type="match status" value="3"/>
</dbReference>
<dbReference type="FunFam" id="3.20.20.80:FF:000010">
    <property type="entry name" value="glucan endo-1,3-beta-glucosidase, basic"/>
    <property type="match status" value="1"/>
</dbReference>
<evidence type="ECO:0000256" key="5">
    <source>
        <dbReference type="SAM" id="SignalP"/>
    </source>
</evidence>
<evidence type="ECO:0000313" key="6">
    <source>
        <dbReference type="EMBL" id="KAJ8446878.1"/>
    </source>
</evidence>
<keyword evidence="7" id="KW-1185">Reference proteome</keyword>
<feature type="chain" id="PRO_5040510636" description="Glucan endo-1,3-beta-D-glucosidase" evidence="5">
    <location>
        <begin position="24"/>
        <end position="759"/>
    </location>
</feature>
<dbReference type="EMBL" id="JAKOGI010000048">
    <property type="protein sequence ID" value="KAJ8446878.1"/>
    <property type="molecule type" value="Genomic_DNA"/>
</dbReference>
<keyword evidence="5" id="KW-0732">Signal</keyword>
<dbReference type="GO" id="GO:0005975">
    <property type="term" value="P:carbohydrate metabolic process"/>
    <property type="evidence" value="ECO:0007669"/>
    <property type="project" value="InterPro"/>
</dbReference>
<dbReference type="InterPro" id="IPR044965">
    <property type="entry name" value="Glyco_hydro_17_plant"/>
</dbReference>